<feature type="non-terminal residue" evidence="2">
    <location>
        <position position="1"/>
    </location>
</feature>
<reference evidence="2 3" key="1">
    <citation type="submission" date="2022-05" db="EMBL/GenBank/DDBJ databases">
        <authorList>
            <consortium name="Genoscope - CEA"/>
            <person name="William W."/>
        </authorList>
    </citation>
    <scope>NUCLEOTIDE SEQUENCE [LARGE SCALE GENOMIC DNA]</scope>
</reference>
<dbReference type="Proteomes" id="UP001159427">
    <property type="component" value="Unassembled WGS sequence"/>
</dbReference>
<name>A0ABN8SU84_9CNID</name>
<organism evidence="2 3">
    <name type="scientific">Porites evermanni</name>
    <dbReference type="NCBI Taxonomy" id="104178"/>
    <lineage>
        <taxon>Eukaryota</taxon>
        <taxon>Metazoa</taxon>
        <taxon>Cnidaria</taxon>
        <taxon>Anthozoa</taxon>
        <taxon>Hexacorallia</taxon>
        <taxon>Scleractinia</taxon>
        <taxon>Fungiina</taxon>
        <taxon>Poritidae</taxon>
        <taxon>Porites</taxon>
    </lineage>
</organism>
<feature type="region of interest" description="Disordered" evidence="1">
    <location>
        <begin position="1"/>
        <end position="21"/>
    </location>
</feature>
<evidence type="ECO:0000256" key="1">
    <source>
        <dbReference type="SAM" id="MobiDB-lite"/>
    </source>
</evidence>
<gene>
    <name evidence="2" type="ORF">PEVE_00029429</name>
</gene>
<sequence>KKRQVEGSNKEGGQEQDKPKRIKAIDKTSAFEIWKCGEPFEMIARRLRVAEATVEIYVIDSIALGQGNETLYGRMLGELDINQEKFEVVKESLTKSAVTLREIRDLTSLRYNQIRAVIAVLINAFQL</sequence>
<keyword evidence="3" id="KW-1185">Reference proteome</keyword>
<protein>
    <recommendedName>
        <fullName evidence="4">Helicase Helix-turn-helix domain-containing protein</fullName>
    </recommendedName>
</protein>
<comment type="caution">
    <text evidence="2">The sequence shown here is derived from an EMBL/GenBank/DDBJ whole genome shotgun (WGS) entry which is preliminary data.</text>
</comment>
<evidence type="ECO:0008006" key="4">
    <source>
        <dbReference type="Google" id="ProtNLM"/>
    </source>
</evidence>
<evidence type="ECO:0000313" key="3">
    <source>
        <dbReference type="Proteomes" id="UP001159427"/>
    </source>
</evidence>
<proteinExistence type="predicted"/>
<dbReference type="EMBL" id="CALNXI010004107">
    <property type="protein sequence ID" value="CAH3195098.1"/>
    <property type="molecule type" value="Genomic_DNA"/>
</dbReference>
<evidence type="ECO:0000313" key="2">
    <source>
        <dbReference type="EMBL" id="CAH3195098.1"/>
    </source>
</evidence>
<accession>A0ABN8SU84</accession>